<evidence type="ECO:0000313" key="6">
    <source>
        <dbReference type="Proteomes" id="UP000181790"/>
    </source>
</evidence>
<protein>
    <submittedName>
        <fullName evidence="5">GntR family transcriptional regulator</fullName>
    </submittedName>
</protein>
<evidence type="ECO:0000256" key="1">
    <source>
        <dbReference type="ARBA" id="ARBA00023015"/>
    </source>
</evidence>
<evidence type="ECO:0000256" key="3">
    <source>
        <dbReference type="ARBA" id="ARBA00023163"/>
    </source>
</evidence>
<comment type="caution">
    <text evidence="5">The sequence shown here is derived from an EMBL/GenBank/DDBJ whole genome shotgun (WGS) entry which is preliminary data.</text>
</comment>
<dbReference type="Pfam" id="PF07729">
    <property type="entry name" value="FCD"/>
    <property type="match status" value="1"/>
</dbReference>
<dbReference type="InterPro" id="IPR000524">
    <property type="entry name" value="Tscrpt_reg_HTH_GntR"/>
</dbReference>
<dbReference type="Gene3D" id="1.10.10.10">
    <property type="entry name" value="Winged helix-like DNA-binding domain superfamily/Winged helix DNA-binding domain"/>
    <property type="match status" value="1"/>
</dbReference>
<evidence type="ECO:0000313" key="5">
    <source>
        <dbReference type="EMBL" id="OIN61276.1"/>
    </source>
</evidence>
<organism evidence="5 6">
    <name type="scientific">Arsenicibacter rosenii</name>
    <dbReference type="NCBI Taxonomy" id="1750698"/>
    <lineage>
        <taxon>Bacteria</taxon>
        <taxon>Pseudomonadati</taxon>
        <taxon>Bacteroidota</taxon>
        <taxon>Cytophagia</taxon>
        <taxon>Cytophagales</taxon>
        <taxon>Spirosomataceae</taxon>
        <taxon>Arsenicibacter</taxon>
    </lineage>
</organism>
<dbReference type="Proteomes" id="UP000181790">
    <property type="component" value="Unassembled WGS sequence"/>
</dbReference>
<dbReference type="SUPFAM" id="SSF46785">
    <property type="entry name" value="Winged helix' DNA-binding domain"/>
    <property type="match status" value="1"/>
</dbReference>
<dbReference type="SMART" id="SM00345">
    <property type="entry name" value="HTH_GNTR"/>
    <property type="match status" value="1"/>
</dbReference>
<keyword evidence="3" id="KW-0804">Transcription</keyword>
<dbReference type="EMBL" id="MORL01000001">
    <property type="protein sequence ID" value="OIN61276.1"/>
    <property type="molecule type" value="Genomic_DNA"/>
</dbReference>
<dbReference type="RefSeq" id="WP_071501777.1">
    <property type="nucleotide sequence ID" value="NZ_MORL01000001.1"/>
</dbReference>
<evidence type="ECO:0000259" key="4">
    <source>
        <dbReference type="PROSITE" id="PS50949"/>
    </source>
</evidence>
<keyword evidence="2" id="KW-0238">DNA-binding</keyword>
<dbReference type="SMART" id="SM00895">
    <property type="entry name" value="FCD"/>
    <property type="match status" value="1"/>
</dbReference>
<keyword evidence="6" id="KW-1185">Reference proteome</keyword>
<evidence type="ECO:0000256" key="2">
    <source>
        <dbReference type="ARBA" id="ARBA00023125"/>
    </source>
</evidence>
<dbReference type="AlphaFoldDB" id="A0A1S2VSM3"/>
<gene>
    <name evidence="5" type="ORF">BLX24_01810</name>
</gene>
<accession>A0A1S2VSM3</accession>
<name>A0A1S2VSM3_9BACT</name>
<dbReference type="Pfam" id="PF00392">
    <property type="entry name" value="GntR"/>
    <property type="match status" value="1"/>
</dbReference>
<dbReference type="InterPro" id="IPR036390">
    <property type="entry name" value="WH_DNA-bd_sf"/>
</dbReference>
<dbReference type="InterPro" id="IPR011711">
    <property type="entry name" value="GntR_C"/>
</dbReference>
<dbReference type="OrthoDB" id="703321at2"/>
<keyword evidence="1" id="KW-0805">Transcription regulation</keyword>
<dbReference type="GO" id="GO:0003700">
    <property type="term" value="F:DNA-binding transcription factor activity"/>
    <property type="evidence" value="ECO:0007669"/>
    <property type="project" value="InterPro"/>
</dbReference>
<dbReference type="InterPro" id="IPR036388">
    <property type="entry name" value="WH-like_DNA-bd_sf"/>
</dbReference>
<dbReference type="InterPro" id="IPR008920">
    <property type="entry name" value="TF_FadR/GntR_C"/>
</dbReference>
<proteinExistence type="predicted"/>
<dbReference type="GO" id="GO:0003677">
    <property type="term" value="F:DNA binding"/>
    <property type="evidence" value="ECO:0007669"/>
    <property type="project" value="UniProtKB-KW"/>
</dbReference>
<dbReference type="Gene3D" id="1.20.120.530">
    <property type="entry name" value="GntR ligand-binding domain-like"/>
    <property type="match status" value="1"/>
</dbReference>
<sequence length="214" mass="24651">MKVDSLANKVYIELRRKILSNQLGAGTRLKEDIWAKRLEVNRMAVREALTRLLGEQLIVTGEKGGYFVKSMSADDIRQIRELREVLELGAIRLAIQKIDEKGLGRLEEICNDFSSMVERGYFGGACEADVKFHETIIDCAQNDKLKDLYELSNIPLFHQKLGKTQIHMDDYELTDQEHRQLLKALRERDLKLAEETLSRHLIRGEVAVLELEDQ</sequence>
<reference evidence="5 6" key="1">
    <citation type="submission" date="2016-10" db="EMBL/GenBank/DDBJ databases">
        <title>Arsenicibacter rosenii gen. nov., sp. nov., an efficient arsenic-methylating bacterium isolated from an arsenic-contaminated paddy soil.</title>
        <authorList>
            <person name="Huang K."/>
        </authorList>
    </citation>
    <scope>NUCLEOTIDE SEQUENCE [LARGE SCALE GENOMIC DNA]</scope>
    <source>
        <strain evidence="5 6">SM-1</strain>
    </source>
</reference>
<feature type="domain" description="HTH gntR-type" evidence="4">
    <location>
        <begin position="4"/>
        <end position="71"/>
    </location>
</feature>
<dbReference type="PROSITE" id="PS50949">
    <property type="entry name" value="HTH_GNTR"/>
    <property type="match status" value="1"/>
</dbReference>
<dbReference type="SUPFAM" id="SSF48008">
    <property type="entry name" value="GntR ligand-binding domain-like"/>
    <property type="match status" value="1"/>
</dbReference>
<dbReference type="PANTHER" id="PTHR43537">
    <property type="entry name" value="TRANSCRIPTIONAL REGULATOR, GNTR FAMILY"/>
    <property type="match status" value="1"/>
</dbReference>
<dbReference type="PANTHER" id="PTHR43537:SF5">
    <property type="entry name" value="UXU OPERON TRANSCRIPTIONAL REGULATOR"/>
    <property type="match status" value="1"/>
</dbReference>